<dbReference type="GO" id="GO:0008168">
    <property type="term" value="F:methyltransferase activity"/>
    <property type="evidence" value="ECO:0007669"/>
    <property type="project" value="UniProtKB-KW"/>
</dbReference>
<dbReference type="PANTHER" id="PTHR43712">
    <property type="entry name" value="PUTATIVE (AFU_ORTHOLOGUE AFUA_4G14580)-RELATED"/>
    <property type="match status" value="1"/>
</dbReference>
<evidence type="ECO:0000259" key="4">
    <source>
        <dbReference type="Pfam" id="PF00891"/>
    </source>
</evidence>
<dbReference type="Pfam" id="PF00891">
    <property type="entry name" value="Methyltransf_2"/>
    <property type="match status" value="1"/>
</dbReference>
<evidence type="ECO:0000256" key="2">
    <source>
        <dbReference type="ARBA" id="ARBA00022679"/>
    </source>
</evidence>
<keyword evidence="3" id="KW-0949">S-adenosyl-L-methionine</keyword>
<organism evidence="6 7">
    <name type="scientific">Candidatus Magnetobacterium casense</name>
    <dbReference type="NCBI Taxonomy" id="1455061"/>
    <lineage>
        <taxon>Bacteria</taxon>
        <taxon>Pseudomonadati</taxon>
        <taxon>Nitrospirota</taxon>
        <taxon>Thermodesulfovibrionia</taxon>
        <taxon>Thermodesulfovibrionales</taxon>
        <taxon>Candidatus Magnetobacteriaceae</taxon>
        <taxon>Candidatus Magnetobacterium</taxon>
    </lineage>
</organism>
<keyword evidence="2" id="KW-0808">Transferase</keyword>
<dbReference type="CDD" id="cd02440">
    <property type="entry name" value="AdoMet_MTases"/>
    <property type="match status" value="1"/>
</dbReference>
<evidence type="ECO:0000313" key="7">
    <source>
        <dbReference type="Proteomes" id="UP001196980"/>
    </source>
</evidence>
<evidence type="ECO:0000313" key="6">
    <source>
        <dbReference type="EMBL" id="MBV6340937.1"/>
    </source>
</evidence>
<keyword evidence="1 6" id="KW-0489">Methyltransferase</keyword>
<gene>
    <name evidence="6" type="ORF">HWQ67_05015</name>
</gene>
<dbReference type="RefSeq" id="WP_218251551.1">
    <property type="nucleotide sequence ID" value="NZ_JABXWD010000059.1"/>
</dbReference>
<feature type="domain" description="O-methyltransferase C-terminal" evidence="4">
    <location>
        <begin position="126"/>
        <end position="303"/>
    </location>
</feature>
<dbReference type="Proteomes" id="UP001196980">
    <property type="component" value="Unassembled WGS sequence"/>
</dbReference>
<evidence type="ECO:0000259" key="5">
    <source>
        <dbReference type="Pfam" id="PF08100"/>
    </source>
</evidence>
<keyword evidence="7" id="KW-1185">Reference proteome</keyword>
<feature type="domain" description="O-methyltransferase dimerisation" evidence="5">
    <location>
        <begin position="15"/>
        <end position="89"/>
    </location>
</feature>
<dbReference type="PANTHER" id="PTHR43712:SF2">
    <property type="entry name" value="O-METHYLTRANSFERASE CICE"/>
    <property type="match status" value="1"/>
</dbReference>
<accession>A0ABS6RWD4</accession>
<sequence>MTMTMDAEQLALLKDYMGAYRKSRVLFTATNLRVFDRLTEPTTAQEAARCLGTDERATTILLDALVSMALVTKDETRYVNSPLANQCLVSGSPLSQVDIISHNDNLWSNWSGLDDIVRTGKPNRVAHDQSAFIMGMHNIASLKVRELFDVIDLGGVSSAIDIGGGPGTYAMEMARQGIAVTLFDRQETIDIAAEVIRGAGVEGIRFLPGDFTTHSIGSGYDLAIISQVLHSSSVTQCRDLIKGTKDALNPNGKIVIHEFYIEDNMTQPFNSAMFSINMLVATEEGRCYTVTEMQGWLREAGFEDITAQLLTETVVVTGRKA</sequence>
<dbReference type="InterPro" id="IPR016461">
    <property type="entry name" value="COMT-like"/>
</dbReference>
<evidence type="ECO:0000256" key="3">
    <source>
        <dbReference type="ARBA" id="ARBA00022691"/>
    </source>
</evidence>
<proteinExistence type="predicted"/>
<dbReference type="GO" id="GO:0032259">
    <property type="term" value="P:methylation"/>
    <property type="evidence" value="ECO:0007669"/>
    <property type="project" value="UniProtKB-KW"/>
</dbReference>
<dbReference type="EMBL" id="JABXWD010000059">
    <property type="protein sequence ID" value="MBV6340937.1"/>
    <property type="molecule type" value="Genomic_DNA"/>
</dbReference>
<evidence type="ECO:0000256" key="1">
    <source>
        <dbReference type="ARBA" id="ARBA00022603"/>
    </source>
</evidence>
<dbReference type="InterPro" id="IPR012967">
    <property type="entry name" value="COMT_dimerisation"/>
</dbReference>
<name>A0ABS6RWD4_9BACT</name>
<dbReference type="Pfam" id="PF08100">
    <property type="entry name" value="Dimerisation"/>
    <property type="match status" value="1"/>
</dbReference>
<dbReference type="InterPro" id="IPR001077">
    <property type="entry name" value="COMT_C"/>
</dbReference>
<protein>
    <submittedName>
        <fullName evidence="6">Methyltransferase domain-containing protein</fullName>
    </submittedName>
</protein>
<dbReference type="PROSITE" id="PS51683">
    <property type="entry name" value="SAM_OMT_II"/>
    <property type="match status" value="1"/>
</dbReference>
<reference evidence="6 7" key="1">
    <citation type="journal article" date="2020" name="J Geophys Res Biogeosci">
        <title>Magnetotaxis as an Adaptation to Enable Bacterial Shuttling of Microbial Sulfur and Sulfur Cycling Across Aquatic Oxic#Anoxic Interfaces.</title>
        <authorList>
            <person name="Li J."/>
            <person name="Liu P."/>
            <person name="Wang J."/>
            <person name="Roberts A.P."/>
            <person name="Pan Y."/>
        </authorList>
    </citation>
    <scope>NUCLEOTIDE SEQUENCE [LARGE SCALE GENOMIC DNA]</scope>
    <source>
        <strain evidence="6 7">MYR-1_YQ</strain>
    </source>
</reference>
<comment type="caution">
    <text evidence="6">The sequence shown here is derived from an EMBL/GenBank/DDBJ whole genome shotgun (WGS) entry which is preliminary data.</text>
</comment>